<gene>
    <name evidence="1" type="ORF">LPQ35_04555</name>
</gene>
<evidence type="ECO:0000313" key="2">
    <source>
        <dbReference type="Proteomes" id="UP001492541"/>
    </source>
</evidence>
<reference evidence="1 2" key="1">
    <citation type="submission" date="2021-11" db="EMBL/GenBank/DDBJ databases">
        <title>Whole genome of Geoglobus acetivorans.</title>
        <authorList>
            <person name="Liu D."/>
        </authorList>
    </citation>
    <scope>NUCLEOTIDE SEQUENCE [LARGE SCALE GENOMIC DNA]</scope>
    <source>
        <strain evidence="1 2">SBH6</strain>
    </source>
</reference>
<dbReference type="Proteomes" id="UP001492541">
    <property type="component" value="Chromosome"/>
</dbReference>
<dbReference type="Pfam" id="PF11848">
    <property type="entry name" value="DUF3368"/>
    <property type="match status" value="1"/>
</dbReference>
<organism evidence="1 2">
    <name type="scientific">Geoglobus acetivorans</name>
    <dbReference type="NCBI Taxonomy" id="565033"/>
    <lineage>
        <taxon>Archaea</taxon>
        <taxon>Methanobacteriati</taxon>
        <taxon>Methanobacteriota</taxon>
        <taxon>Archaeoglobi</taxon>
        <taxon>Archaeoglobales</taxon>
        <taxon>Archaeoglobaceae</taxon>
        <taxon>Geoglobus</taxon>
    </lineage>
</organism>
<accession>A0ABZ3H516</accession>
<proteinExistence type="predicted"/>
<sequence length="75" mass="8451">MRLVFDSDALIKLTKAGLKELIVTNLDIAIPKRVYEETVKIPRGRRFPDAEEIEGNVNSGKIQVNETQREKKGGI</sequence>
<evidence type="ECO:0000313" key="1">
    <source>
        <dbReference type="EMBL" id="XAT64640.1"/>
    </source>
</evidence>
<dbReference type="InterPro" id="IPR021799">
    <property type="entry name" value="PIN-like_prokaryotic"/>
</dbReference>
<keyword evidence="2" id="KW-1185">Reference proteome</keyword>
<dbReference type="GeneID" id="90448930"/>
<name>A0ABZ3H516_GEOAI</name>
<dbReference type="RefSeq" id="WP_193807953.1">
    <property type="nucleotide sequence ID" value="NZ_CP087714.1"/>
</dbReference>
<evidence type="ECO:0008006" key="3">
    <source>
        <dbReference type="Google" id="ProtNLM"/>
    </source>
</evidence>
<protein>
    <recommendedName>
        <fullName evidence="3">PIN domain-containing protein</fullName>
    </recommendedName>
</protein>
<dbReference type="EMBL" id="CP087714">
    <property type="protein sequence ID" value="XAT64640.1"/>
    <property type="molecule type" value="Genomic_DNA"/>
</dbReference>